<evidence type="ECO:0000256" key="5">
    <source>
        <dbReference type="ARBA" id="ARBA00022553"/>
    </source>
</evidence>
<evidence type="ECO:0000256" key="16">
    <source>
        <dbReference type="PROSITE-ProRule" id="PRU00042"/>
    </source>
</evidence>
<dbReference type="Pfam" id="PF16622">
    <property type="entry name" value="zf-C2H2_11"/>
    <property type="match status" value="1"/>
</dbReference>
<name>A0A8D1GM40_PIG</name>
<comment type="function">
    <text evidence="1">May be involved in transcriptional regulation.</text>
</comment>
<feature type="domain" description="C2H2-type" evidence="18">
    <location>
        <begin position="802"/>
        <end position="830"/>
    </location>
</feature>
<feature type="domain" description="C2H2-type" evidence="18">
    <location>
        <begin position="950"/>
        <end position="978"/>
    </location>
</feature>
<dbReference type="GO" id="GO:0008270">
    <property type="term" value="F:zinc ion binding"/>
    <property type="evidence" value="ECO:0007669"/>
    <property type="project" value="UniProtKB-KW"/>
</dbReference>
<dbReference type="GO" id="GO:0003677">
    <property type="term" value="F:DNA binding"/>
    <property type="evidence" value="ECO:0007669"/>
    <property type="project" value="UniProtKB-KW"/>
</dbReference>
<dbReference type="Pfam" id="PF25412">
    <property type="entry name" value="zf-C2H2_ZNF592"/>
    <property type="match status" value="1"/>
</dbReference>
<keyword evidence="15" id="KW-0539">Nucleus</keyword>
<feature type="compositionally biased region" description="Low complexity" evidence="17">
    <location>
        <begin position="352"/>
        <end position="374"/>
    </location>
</feature>
<keyword evidence="11" id="KW-0007">Acetylation</keyword>
<feature type="region of interest" description="Disordered" evidence="17">
    <location>
        <begin position="978"/>
        <end position="1010"/>
    </location>
</feature>
<keyword evidence="5" id="KW-0597">Phosphoprotein</keyword>
<feature type="region of interest" description="Disordered" evidence="17">
    <location>
        <begin position="145"/>
        <end position="172"/>
    </location>
</feature>
<sequence>MELFFVCLTEHLIKFMTMGDMKTPDFDDLLAAFDIPDMVDPKAAIESGHDDQESHIKQNAHVDDDSHTPSSSDVGVSVIVKNVRNIDSSEGAEKDGHSATGNGLHNGFLTASSLDTYSKDGSKSLKGDVPTSEVTLKDSTFSQFSPISSAEEFDDDEKIEVDDPPDKEDMRSGFRSNVLAGSVPQQDYDKLKALGGEGLSKTGISTSGNLDKNKVVKRETETNSINLSVYESFKVRKVEDKLKENSEKVLENRVHEGKLSSEKNDASLGGVAPSRTKPSSKLSSCIAAIAALSAKKAASDSSKEPVTNSRESSPLPKEVNDSPRAIEKSPESQSLIDGTKKVSLKQPDSPRSISSENSSKGSPSSPAGSTPAIPKVRIKTIKTSSGEIKRTVTRVLPEVDLDAGKKPSEQTGSMVASVTSLLSSPTSAAVLSSPPRAPLQSAVVTNAVAPAELTPKQVTIKPVATAFLPVSAVKTAGSQVINLKLANNTTVKATVISAASVQSASSAIIKAANAIQQQTVVVPASSLANAKLVPKTVHLANLNLLPQGAQATSELRQVLTKPQQQIKQAIINAAASQPPKKVSRVQVVSSLQSSVVEAFNKVLSSVNPVPVYIPNLSPPANAGITLPTRGYKCLECGDSFALEKSLTQHYDRRSVRIEVTCNHCTKNLVFYNKCSLLSHARGHKEKGVVMQCSHLILKPVPADQMIVSPSSNTPASSSTLPSSGGAGTHTVTKIQSGITGTVISAPSSTPIIPAMPLDEDPSKLCRHSLKCLECNEVFQDETSLATHFQQAADTSGQQMKKHPCRQCDKSFSSSHSLCRHNRIKHKGIRKVYTCSHCPDSRRTFTKRLMLEKHIQLMHGIKDPDLKEMTEATNEEEAEIKEDTKVPSPKRKLEEPVLEFRPPRGAITQPLKKLKINVFKVHKCAVCGFTTENLLQFHEHIPQHKSDGSSHQCRECGLCYTSHVSLSRHLFIVHKLKEPQPAAKQNGAGEENQQENKPGPEDEPADGPASDRTCKVCAKTFETDAALNAHMRTHGMAFIKSKRVSSAEK</sequence>
<evidence type="ECO:0000256" key="10">
    <source>
        <dbReference type="ARBA" id="ARBA00022843"/>
    </source>
</evidence>
<keyword evidence="14" id="KW-0804">Transcription</keyword>
<evidence type="ECO:0000256" key="14">
    <source>
        <dbReference type="ARBA" id="ARBA00023163"/>
    </source>
</evidence>
<evidence type="ECO:0000256" key="7">
    <source>
        <dbReference type="ARBA" id="ARBA00022737"/>
    </source>
</evidence>
<dbReference type="SMART" id="SM00355">
    <property type="entry name" value="ZnF_C2H2"/>
    <property type="match status" value="8"/>
</dbReference>
<evidence type="ECO:0000256" key="9">
    <source>
        <dbReference type="ARBA" id="ARBA00022833"/>
    </source>
</evidence>
<dbReference type="PANTHER" id="PTHR47222">
    <property type="entry name" value="ZINC FINGER PROTEIN 532-RELATED"/>
    <property type="match status" value="1"/>
</dbReference>
<evidence type="ECO:0000256" key="13">
    <source>
        <dbReference type="ARBA" id="ARBA00023125"/>
    </source>
</evidence>
<comment type="subcellular location">
    <subcellularLocation>
        <location evidence="2">Nucleus</location>
    </subcellularLocation>
</comment>
<dbReference type="GO" id="GO:0005634">
    <property type="term" value="C:nucleus"/>
    <property type="evidence" value="ECO:0007669"/>
    <property type="project" value="UniProtKB-SubCell"/>
</dbReference>
<evidence type="ECO:0000256" key="17">
    <source>
        <dbReference type="SAM" id="MobiDB-lite"/>
    </source>
</evidence>
<dbReference type="Ensembl" id="ENSSSCT00045008268.1">
    <property type="protein sequence ID" value="ENSSSCP00045005617.1"/>
    <property type="gene ID" value="ENSSSCG00045004943.1"/>
</dbReference>
<dbReference type="PANTHER" id="PTHR47222:SF3">
    <property type="entry name" value="ZINC FINGER PROTEIN 532"/>
    <property type="match status" value="1"/>
</dbReference>
<keyword evidence="9" id="KW-0862">Zinc</keyword>
<evidence type="ECO:0000256" key="11">
    <source>
        <dbReference type="ARBA" id="ARBA00022990"/>
    </source>
</evidence>
<evidence type="ECO:0000256" key="8">
    <source>
        <dbReference type="ARBA" id="ARBA00022771"/>
    </source>
</evidence>
<dbReference type="SUPFAM" id="SSF57667">
    <property type="entry name" value="beta-beta-alpha zinc fingers"/>
    <property type="match status" value="1"/>
</dbReference>
<keyword evidence="4" id="KW-1017">Isopeptide bond</keyword>
<keyword evidence="10" id="KW-0832">Ubl conjugation</keyword>
<dbReference type="PROSITE" id="PS50157">
    <property type="entry name" value="ZINC_FINGER_C2H2_2"/>
    <property type="match status" value="4"/>
</dbReference>
<dbReference type="Pfam" id="PF00096">
    <property type="entry name" value="zf-C2H2"/>
    <property type="match status" value="1"/>
</dbReference>
<evidence type="ECO:0000256" key="1">
    <source>
        <dbReference type="ARBA" id="ARBA00003767"/>
    </source>
</evidence>
<evidence type="ECO:0000313" key="19">
    <source>
        <dbReference type="Ensembl" id="ENSSSCP00045005617.1"/>
    </source>
</evidence>
<feature type="region of interest" description="Disordered" evidence="17">
    <location>
        <begin position="244"/>
        <end position="282"/>
    </location>
</feature>
<keyword evidence="13" id="KW-0238">DNA-binding</keyword>
<organism evidence="19 20">
    <name type="scientific">Sus scrofa</name>
    <name type="common">Pig</name>
    <dbReference type="NCBI Taxonomy" id="9823"/>
    <lineage>
        <taxon>Eukaryota</taxon>
        <taxon>Metazoa</taxon>
        <taxon>Chordata</taxon>
        <taxon>Craniata</taxon>
        <taxon>Vertebrata</taxon>
        <taxon>Euteleostomi</taxon>
        <taxon>Mammalia</taxon>
        <taxon>Eutheria</taxon>
        <taxon>Laurasiatheria</taxon>
        <taxon>Artiodactyla</taxon>
        <taxon>Suina</taxon>
        <taxon>Suidae</taxon>
        <taxon>Sus</taxon>
    </lineage>
</organism>
<evidence type="ECO:0000313" key="20">
    <source>
        <dbReference type="Proteomes" id="UP000694728"/>
    </source>
</evidence>
<evidence type="ECO:0000256" key="15">
    <source>
        <dbReference type="ARBA" id="ARBA00023242"/>
    </source>
</evidence>
<feature type="domain" description="C2H2-type" evidence="18">
    <location>
        <begin position="1011"/>
        <end position="1033"/>
    </location>
</feature>
<comment type="similarity">
    <text evidence="3">Belongs to the krueppel C2H2-type zinc-finger protein family.</text>
</comment>
<feature type="region of interest" description="Disordered" evidence="17">
    <location>
        <begin position="871"/>
        <end position="891"/>
    </location>
</feature>
<proteinExistence type="inferred from homology"/>
<evidence type="ECO:0000256" key="12">
    <source>
        <dbReference type="ARBA" id="ARBA00023015"/>
    </source>
</evidence>
<evidence type="ECO:0000256" key="6">
    <source>
        <dbReference type="ARBA" id="ARBA00022723"/>
    </source>
</evidence>
<dbReference type="Gene3D" id="3.30.160.60">
    <property type="entry name" value="Classic Zinc Finger"/>
    <property type="match status" value="3"/>
</dbReference>
<feature type="compositionally biased region" description="Basic and acidic residues" evidence="17">
    <location>
        <begin position="244"/>
        <end position="265"/>
    </location>
</feature>
<keyword evidence="12" id="KW-0805">Transcription regulation</keyword>
<evidence type="ECO:0000259" key="18">
    <source>
        <dbReference type="PROSITE" id="PS50157"/>
    </source>
</evidence>
<dbReference type="AlphaFoldDB" id="A0A8D1GM40"/>
<dbReference type="Proteomes" id="UP000694728">
    <property type="component" value="Unplaced"/>
</dbReference>
<keyword evidence="8 16" id="KW-0863">Zinc-finger</keyword>
<dbReference type="PROSITE" id="PS00028">
    <property type="entry name" value="ZINC_FINGER_C2H2_1"/>
    <property type="match status" value="3"/>
</dbReference>
<evidence type="ECO:0000256" key="4">
    <source>
        <dbReference type="ARBA" id="ARBA00022499"/>
    </source>
</evidence>
<protein>
    <submittedName>
        <fullName evidence="19">Zinc finger protein 532</fullName>
    </submittedName>
</protein>
<reference evidence="19" key="1">
    <citation type="submission" date="2025-08" db="UniProtKB">
        <authorList>
            <consortium name="Ensembl"/>
        </authorList>
    </citation>
    <scope>IDENTIFICATION</scope>
</reference>
<evidence type="ECO:0000256" key="2">
    <source>
        <dbReference type="ARBA" id="ARBA00004123"/>
    </source>
</evidence>
<feature type="compositionally biased region" description="Basic and acidic residues" evidence="17">
    <location>
        <begin position="318"/>
        <end position="330"/>
    </location>
</feature>
<feature type="domain" description="C2H2-type" evidence="18">
    <location>
        <begin position="631"/>
        <end position="649"/>
    </location>
</feature>
<dbReference type="InterPro" id="IPR036236">
    <property type="entry name" value="Znf_C2H2_sf"/>
</dbReference>
<dbReference type="InterPro" id="IPR013087">
    <property type="entry name" value="Znf_C2H2_type"/>
</dbReference>
<dbReference type="InterPro" id="IPR041697">
    <property type="entry name" value="Znf-C2H2_11"/>
</dbReference>
<feature type="compositionally biased region" description="Low complexity" evidence="17">
    <location>
        <begin position="708"/>
        <end position="723"/>
    </location>
</feature>
<keyword evidence="7" id="KW-0677">Repeat</keyword>
<feature type="region of interest" description="Disordered" evidence="17">
    <location>
        <begin position="296"/>
        <end position="380"/>
    </location>
</feature>
<dbReference type="InterPro" id="IPR045914">
    <property type="entry name" value="Zn532-like"/>
</dbReference>
<feature type="compositionally biased region" description="Acidic residues" evidence="17">
    <location>
        <begin position="151"/>
        <end position="166"/>
    </location>
</feature>
<accession>A0A8D1GM40</accession>
<feature type="region of interest" description="Disordered" evidence="17">
    <location>
        <begin position="708"/>
        <end position="731"/>
    </location>
</feature>
<keyword evidence="6" id="KW-0479">Metal-binding</keyword>
<dbReference type="FunFam" id="3.30.160.60:FF:001446">
    <property type="entry name" value="Zinc finger protein 532"/>
    <property type="match status" value="1"/>
</dbReference>
<dbReference type="InterPro" id="IPR057356">
    <property type="entry name" value="Znf-C2H2_ZNF592"/>
</dbReference>
<feature type="compositionally biased region" description="Basic and acidic residues" evidence="17">
    <location>
        <begin position="880"/>
        <end position="891"/>
    </location>
</feature>
<evidence type="ECO:0000256" key="3">
    <source>
        <dbReference type="ARBA" id="ARBA00006991"/>
    </source>
</evidence>